<dbReference type="Gene3D" id="1.20.1250.20">
    <property type="entry name" value="MFS general substrate transporter like domains"/>
    <property type="match status" value="2"/>
</dbReference>
<dbReference type="GO" id="GO:0015293">
    <property type="term" value="F:symporter activity"/>
    <property type="evidence" value="ECO:0007669"/>
    <property type="project" value="InterPro"/>
</dbReference>
<accession>A0A941JQI2</accession>
<feature type="transmembrane region" description="Helical" evidence="7">
    <location>
        <begin position="51"/>
        <end position="74"/>
    </location>
</feature>
<feature type="transmembrane region" description="Helical" evidence="7">
    <location>
        <begin position="162"/>
        <end position="187"/>
    </location>
</feature>
<proteinExistence type="predicted"/>
<feature type="transmembrane region" description="Helical" evidence="7">
    <location>
        <begin position="121"/>
        <end position="142"/>
    </location>
</feature>
<feature type="transmembrane region" description="Helical" evidence="7">
    <location>
        <begin position="407"/>
        <end position="428"/>
    </location>
</feature>
<feature type="transmembrane region" description="Helical" evidence="7">
    <location>
        <begin position="317"/>
        <end position="343"/>
    </location>
</feature>
<keyword evidence="4 7" id="KW-0812">Transmembrane</keyword>
<comment type="subcellular location">
    <subcellularLocation>
        <location evidence="1">Cell membrane</location>
        <topology evidence="1">Multi-pass membrane protein</topology>
    </subcellularLocation>
</comment>
<dbReference type="Pfam" id="PF13347">
    <property type="entry name" value="MFS_2"/>
    <property type="match status" value="2"/>
</dbReference>
<evidence type="ECO:0000313" key="9">
    <source>
        <dbReference type="Proteomes" id="UP000767446"/>
    </source>
</evidence>
<evidence type="ECO:0000256" key="6">
    <source>
        <dbReference type="ARBA" id="ARBA00023136"/>
    </source>
</evidence>
<dbReference type="InterPro" id="IPR036259">
    <property type="entry name" value="MFS_trans_sf"/>
</dbReference>
<feature type="transmembrane region" description="Helical" evidence="7">
    <location>
        <begin position="86"/>
        <end position="106"/>
    </location>
</feature>
<feature type="transmembrane region" description="Helical" evidence="7">
    <location>
        <begin position="382"/>
        <end position="401"/>
    </location>
</feature>
<comment type="caution">
    <text evidence="8">The sequence shown here is derived from an EMBL/GenBank/DDBJ whole genome shotgun (WGS) entry which is preliminary data.</text>
</comment>
<feature type="transmembrane region" description="Helical" evidence="7">
    <location>
        <begin position="493"/>
        <end position="520"/>
    </location>
</feature>
<sequence length="541" mass="60053">MADSHQQLREKLNFTTKLAYGAGDLGPAITANILVFYLLPFFTNVAGLSPGWAGSILMIGKISDAINDPIIGVLSDRTHSPWGRRLPWIFWGSLPFGIIFVLQWLVPHFSDNNLVNQWCLLGYYILIAVLFNLAYTCVNLPYQALTPELTQDYNERTNLNSFRFTFSIGGSIVSLLLAKIIFATYPYNPAQGFLILGLICALLSVIPLFWCVFRIQERGANPILNPQKKKSLAIVLIIIAFFLSCYGIIQLISGMIFGVVFLFLSFLITLFSITLFFANPEPHLIDAQAIRERSQNATAPSIPFTEQLKIVFSNKPFLYVIGIYLCSWLAVQLTASILVFFVVDWMGLSNAESPLVALAVQGTALVMLFFWKFVSEKLGKKIVYFVGTSIWLIAQIGLFLLQPNQIALMYFLAVIAGCGVSVAYLIPWSMVPDVIELDELQTGQRREGIFYGFMVLLQKFGLALGLFLVGIALEAAGFIKSVGGEPLPIQPESALLAIRIAIGPLPAIILIGGLILAYFYPITQEIHAEIRLQLQERNDNG</sequence>
<evidence type="ECO:0000313" key="8">
    <source>
        <dbReference type="EMBL" id="MBR8829063.1"/>
    </source>
</evidence>
<feature type="transmembrane region" description="Helical" evidence="7">
    <location>
        <begin position="449"/>
        <end position="473"/>
    </location>
</feature>
<keyword evidence="2" id="KW-0813">Transport</keyword>
<dbReference type="CDD" id="cd17332">
    <property type="entry name" value="MFS_MelB_like"/>
    <property type="match status" value="1"/>
</dbReference>
<dbReference type="PANTHER" id="PTHR11328">
    <property type="entry name" value="MAJOR FACILITATOR SUPERFAMILY DOMAIN-CONTAINING PROTEIN"/>
    <property type="match status" value="1"/>
</dbReference>
<keyword evidence="3" id="KW-1003">Cell membrane</keyword>
<dbReference type="GO" id="GO:0008643">
    <property type="term" value="P:carbohydrate transport"/>
    <property type="evidence" value="ECO:0007669"/>
    <property type="project" value="InterPro"/>
</dbReference>
<dbReference type="AlphaFoldDB" id="A0A941JQI2"/>
<keyword evidence="5 7" id="KW-1133">Transmembrane helix</keyword>
<evidence type="ECO:0000256" key="3">
    <source>
        <dbReference type="ARBA" id="ARBA00022475"/>
    </source>
</evidence>
<evidence type="ECO:0000256" key="7">
    <source>
        <dbReference type="SAM" id="Phobius"/>
    </source>
</evidence>
<evidence type="ECO:0000256" key="2">
    <source>
        <dbReference type="ARBA" id="ARBA00022448"/>
    </source>
</evidence>
<evidence type="ECO:0000256" key="5">
    <source>
        <dbReference type="ARBA" id="ARBA00022989"/>
    </source>
</evidence>
<reference evidence="8" key="1">
    <citation type="submission" date="2021-02" db="EMBL/GenBank/DDBJ databases">
        <title>Metagenome analyses of Stigonema ocellatum DSM 106950, Chlorogloea purpurea SAG 13.99 and Gomphosphaeria aponina DSM 107014.</title>
        <authorList>
            <person name="Marter P."/>
            <person name="Huang S."/>
        </authorList>
    </citation>
    <scope>NUCLEOTIDE SEQUENCE</scope>
    <source>
        <strain evidence="8">JP213</strain>
    </source>
</reference>
<dbReference type="SUPFAM" id="SSF103473">
    <property type="entry name" value="MFS general substrate transporter"/>
    <property type="match status" value="2"/>
</dbReference>
<keyword evidence="6 7" id="KW-0472">Membrane</keyword>
<feature type="transmembrane region" description="Helical" evidence="7">
    <location>
        <begin position="355"/>
        <end position="375"/>
    </location>
</feature>
<organism evidence="8 9">
    <name type="scientific">Gomphosphaeria aponina SAG 52.96 = DSM 107014</name>
    <dbReference type="NCBI Taxonomy" id="1521640"/>
    <lineage>
        <taxon>Bacteria</taxon>
        <taxon>Bacillati</taxon>
        <taxon>Cyanobacteriota</taxon>
        <taxon>Cyanophyceae</taxon>
        <taxon>Oscillatoriophycideae</taxon>
        <taxon>Chroococcales</taxon>
        <taxon>Gomphosphaeriaceae</taxon>
        <taxon>Gomphosphaeria</taxon>
    </lineage>
</organism>
<feature type="transmembrane region" description="Helical" evidence="7">
    <location>
        <begin position="255"/>
        <end position="278"/>
    </location>
</feature>
<gene>
    <name evidence="8" type="ORF">DSM107014_14385</name>
</gene>
<dbReference type="Proteomes" id="UP000767446">
    <property type="component" value="Unassembled WGS sequence"/>
</dbReference>
<feature type="transmembrane region" description="Helical" evidence="7">
    <location>
        <begin position="193"/>
        <end position="212"/>
    </location>
</feature>
<dbReference type="InterPro" id="IPR039672">
    <property type="entry name" value="MFS_2"/>
</dbReference>
<dbReference type="EMBL" id="JADQBC010000105">
    <property type="protein sequence ID" value="MBR8829063.1"/>
    <property type="molecule type" value="Genomic_DNA"/>
</dbReference>
<dbReference type="FunFam" id="1.20.1250.20:FF:000183">
    <property type="entry name" value="sodium-dependent lysophosphatidylcholine symporter 1 isoform X2"/>
    <property type="match status" value="1"/>
</dbReference>
<name>A0A941JQI2_9CHRO</name>
<feature type="transmembrane region" description="Helical" evidence="7">
    <location>
        <begin position="18"/>
        <end position="39"/>
    </location>
</feature>
<protein>
    <submittedName>
        <fullName evidence="8">MFS transporter</fullName>
    </submittedName>
</protein>
<feature type="transmembrane region" description="Helical" evidence="7">
    <location>
        <begin position="232"/>
        <end position="249"/>
    </location>
</feature>
<evidence type="ECO:0000256" key="1">
    <source>
        <dbReference type="ARBA" id="ARBA00004651"/>
    </source>
</evidence>
<dbReference type="PANTHER" id="PTHR11328:SF24">
    <property type="entry name" value="MAJOR FACILITATOR SUPERFAMILY (MFS) PROFILE DOMAIN-CONTAINING PROTEIN"/>
    <property type="match status" value="1"/>
</dbReference>
<dbReference type="GO" id="GO:0005886">
    <property type="term" value="C:plasma membrane"/>
    <property type="evidence" value="ECO:0007669"/>
    <property type="project" value="UniProtKB-SubCell"/>
</dbReference>
<evidence type="ECO:0000256" key="4">
    <source>
        <dbReference type="ARBA" id="ARBA00022692"/>
    </source>
</evidence>